<organism evidence="1 2">
    <name type="scientific">Gigaspora margarita</name>
    <dbReference type="NCBI Taxonomy" id="4874"/>
    <lineage>
        <taxon>Eukaryota</taxon>
        <taxon>Fungi</taxon>
        <taxon>Fungi incertae sedis</taxon>
        <taxon>Mucoromycota</taxon>
        <taxon>Glomeromycotina</taxon>
        <taxon>Glomeromycetes</taxon>
        <taxon>Diversisporales</taxon>
        <taxon>Gigasporaceae</taxon>
        <taxon>Gigaspora</taxon>
    </lineage>
</organism>
<proteinExistence type="predicted"/>
<sequence>MEFSAEDNLERREFLNSAKCLGGIHLKEFHDDIEYINRRQESQSNHIPHLMKLKDLANCKFIGYGDDYRPSDSSVNLEEWFLQAFVEIIRSLIALRMIRLSLKDGTSRYFEADEFFYPKEKLKNMSIIQILNCHMMKLHHKHWEKTTLYYYL</sequence>
<dbReference type="OrthoDB" id="2412606at2759"/>
<accession>A0A8H3X7U5</accession>
<protein>
    <submittedName>
        <fullName evidence="1">Uncharacterized protein</fullName>
    </submittedName>
</protein>
<dbReference type="Proteomes" id="UP000439903">
    <property type="component" value="Unassembled WGS sequence"/>
</dbReference>
<dbReference type="AlphaFoldDB" id="A0A8H3X7U5"/>
<dbReference type="EMBL" id="WTPW01001586">
    <property type="protein sequence ID" value="KAF0427625.1"/>
    <property type="molecule type" value="Genomic_DNA"/>
</dbReference>
<evidence type="ECO:0000313" key="1">
    <source>
        <dbReference type="EMBL" id="KAF0427625.1"/>
    </source>
</evidence>
<keyword evidence="2" id="KW-1185">Reference proteome</keyword>
<reference evidence="1 2" key="1">
    <citation type="journal article" date="2019" name="Environ. Microbiol.">
        <title>At the nexus of three kingdoms: the genome of the mycorrhizal fungus Gigaspora margarita provides insights into plant, endobacterial and fungal interactions.</title>
        <authorList>
            <person name="Venice F."/>
            <person name="Ghignone S."/>
            <person name="Salvioli di Fossalunga A."/>
            <person name="Amselem J."/>
            <person name="Novero M."/>
            <person name="Xianan X."/>
            <person name="Sedzielewska Toro K."/>
            <person name="Morin E."/>
            <person name="Lipzen A."/>
            <person name="Grigoriev I.V."/>
            <person name="Henrissat B."/>
            <person name="Martin F.M."/>
            <person name="Bonfante P."/>
        </authorList>
    </citation>
    <scope>NUCLEOTIDE SEQUENCE [LARGE SCALE GENOMIC DNA]</scope>
    <source>
        <strain evidence="1 2">BEG34</strain>
    </source>
</reference>
<name>A0A8H3X7U5_GIGMA</name>
<comment type="caution">
    <text evidence="1">The sequence shown here is derived from an EMBL/GenBank/DDBJ whole genome shotgun (WGS) entry which is preliminary data.</text>
</comment>
<evidence type="ECO:0000313" key="2">
    <source>
        <dbReference type="Proteomes" id="UP000439903"/>
    </source>
</evidence>
<gene>
    <name evidence="1" type="ORF">F8M41_006001</name>
</gene>